<proteinExistence type="predicted"/>
<reference evidence="2 3" key="1">
    <citation type="journal article" date="2010" name="J. Bacteriol.">
        <title>Brochothrix thermosphacta bacteriophages feature heterogeneous and highly mosaic genomes and utilize unique prophage insertion sites.</title>
        <authorList>
            <person name="Kilcher S."/>
            <person name="Loessner M.J."/>
            <person name="Klumpp J."/>
        </authorList>
    </citation>
    <scope>NUCLEOTIDE SEQUENCE [LARGE SCALE GENOMIC DNA]</scope>
</reference>
<evidence type="ECO:0000256" key="1">
    <source>
        <dbReference type="SAM" id="Phobius"/>
    </source>
</evidence>
<feature type="transmembrane region" description="Helical" evidence="1">
    <location>
        <begin position="7"/>
        <end position="29"/>
    </location>
</feature>
<dbReference type="Proteomes" id="UP000000331">
    <property type="component" value="Segment"/>
</dbReference>
<keyword evidence="1" id="KW-0812">Transmembrane</keyword>
<keyword evidence="1" id="KW-1133">Transmembrane helix</keyword>
<protein>
    <submittedName>
        <fullName evidence="2">Gp80</fullName>
    </submittedName>
</protein>
<dbReference type="KEGG" id="vg:10359116"/>
<dbReference type="RefSeq" id="YP_004301413.1">
    <property type="nucleotide sequence ID" value="NC_015253.1"/>
</dbReference>
<evidence type="ECO:0000313" key="3">
    <source>
        <dbReference type="Proteomes" id="UP000000331"/>
    </source>
</evidence>
<keyword evidence="1" id="KW-0472">Membrane</keyword>
<sequence>MSLNASMCLLINVPITVLVYLAIIFNYYLKISILVIIIKYNSY</sequence>
<evidence type="ECO:0000313" key="2">
    <source>
        <dbReference type="EMBL" id="ADJ53120.1"/>
    </source>
</evidence>
<accession>D9J0M7</accession>
<dbReference type="GeneID" id="10359116"/>
<keyword evidence="3" id="KW-1185">Reference proteome</keyword>
<organism evidence="2 3">
    <name type="scientific">Brochothrix phage A9</name>
    <dbReference type="NCBI Taxonomy" id="857312"/>
    <lineage>
        <taxon>Viruses</taxon>
        <taxon>Duplodnaviria</taxon>
        <taxon>Heunggongvirae</taxon>
        <taxon>Uroviricota</taxon>
        <taxon>Caudoviricetes</taxon>
        <taxon>Herelleviridae</taxon>
        <taxon>Klumppvirus</taxon>
        <taxon>Klumppvirus A9</taxon>
    </lineage>
</organism>
<name>D9J0M7_9CAUD</name>
<dbReference type="EMBL" id="HM242243">
    <property type="protein sequence ID" value="ADJ53120.1"/>
    <property type="molecule type" value="Genomic_DNA"/>
</dbReference>